<dbReference type="GO" id="GO:0005829">
    <property type="term" value="C:cytosol"/>
    <property type="evidence" value="ECO:0007669"/>
    <property type="project" value="TreeGrafter"/>
</dbReference>
<gene>
    <name evidence="1" type="ORF">EV210_11375</name>
</gene>
<dbReference type="SUPFAM" id="SSF51197">
    <property type="entry name" value="Clavaminate synthase-like"/>
    <property type="match status" value="1"/>
</dbReference>
<dbReference type="InterPro" id="IPR004375">
    <property type="entry name" value="NanQ/TabA/YiaL"/>
</dbReference>
<dbReference type="NCBIfam" id="TIGR00022">
    <property type="entry name" value="YhcH/YjgK/YiaL family protein"/>
    <property type="match status" value="1"/>
</dbReference>
<organism evidence="1 2">
    <name type="scientific">Anaerospora hongkongensis</name>
    <dbReference type="NCBI Taxonomy" id="244830"/>
    <lineage>
        <taxon>Bacteria</taxon>
        <taxon>Bacillati</taxon>
        <taxon>Bacillota</taxon>
        <taxon>Negativicutes</taxon>
        <taxon>Selenomonadales</taxon>
        <taxon>Sporomusaceae</taxon>
        <taxon>Anaerospora</taxon>
    </lineage>
</organism>
<name>A0A4R1PTT6_9FIRM</name>
<dbReference type="EMBL" id="SLUI01000013">
    <property type="protein sequence ID" value="TCL35234.1"/>
    <property type="molecule type" value="Genomic_DNA"/>
</dbReference>
<dbReference type="Pfam" id="PF04074">
    <property type="entry name" value="DUF386"/>
    <property type="match status" value="1"/>
</dbReference>
<dbReference type="RefSeq" id="WP_165898956.1">
    <property type="nucleotide sequence ID" value="NZ_DAMAKO010000014.1"/>
</dbReference>
<proteinExistence type="predicted"/>
<dbReference type="PANTHER" id="PTHR34986:SF1">
    <property type="entry name" value="PROTEIN YIAL"/>
    <property type="match status" value="1"/>
</dbReference>
<dbReference type="PANTHER" id="PTHR34986">
    <property type="entry name" value="EVOLVED BETA-GALACTOSIDASE SUBUNIT BETA"/>
    <property type="match status" value="1"/>
</dbReference>
<comment type="caution">
    <text evidence="1">The sequence shown here is derived from an EMBL/GenBank/DDBJ whole genome shotgun (WGS) entry which is preliminary data.</text>
</comment>
<evidence type="ECO:0000313" key="2">
    <source>
        <dbReference type="Proteomes" id="UP000295063"/>
    </source>
</evidence>
<dbReference type="InterPro" id="IPR037012">
    <property type="entry name" value="NanQ/TabA/YiaL_sf"/>
</dbReference>
<protein>
    <submittedName>
        <fullName evidence="1">YhcH/YjgK/YiaL family protein</fullName>
    </submittedName>
</protein>
<reference evidence="1 2" key="1">
    <citation type="submission" date="2019-03" db="EMBL/GenBank/DDBJ databases">
        <title>Genomic Encyclopedia of Type Strains, Phase IV (KMG-IV): sequencing the most valuable type-strain genomes for metagenomic binning, comparative biology and taxonomic classification.</title>
        <authorList>
            <person name="Goeker M."/>
        </authorList>
    </citation>
    <scope>NUCLEOTIDE SEQUENCE [LARGE SCALE GENOMIC DNA]</scope>
    <source>
        <strain evidence="1 2">DSM 15969</strain>
    </source>
</reference>
<keyword evidence="2" id="KW-1185">Reference proteome</keyword>
<accession>A0A4R1PTT6</accession>
<dbReference type="AlphaFoldDB" id="A0A4R1PTT6"/>
<evidence type="ECO:0000313" key="1">
    <source>
        <dbReference type="EMBL" id="TCL35234.1"/>
    </source>
</evidence>
<dbReference type="Proteomes" id="UP000295063">
    <property type="component" value="Unassembled WGS sequence"/>
</dbReference>
<dbReference type="Gene3D" id="2.60.120.370">
    <property type="entry name" value="YhcH/YjgK/YiaL"/>
    <property type="match status" value="1"/>
</dbReference>
<sequence length="153" mass="17722">MFLSRIANLEQDKFILTDKLHTGLEYLSQADWAKIPDGRHEIDGRNYVIISTYTVEPQEDRQPEAHKKYIDIQYIIEGEELIGYADHSQAGELKEQLSDKDLYFYRSVDNETYLQVSAGSYAVFYPWDIHRPNCQSVAGAKVRKAVVKVLYTK</sequence>